<dbReference type="PANTHER" id="PTHR37806">
    <property type="entry name" value="LMO0724 PROTEIN"/>
    <property type="match status" value="1"/>
</dbReference>
<gene>
    <name evidence="2" type="ORF">GCM10008983_11700</name>
</gene>
<dbReference type="PANTHER" id="PTHR37806:SF1">
    <property type="entry name" value="PEPTIDASE C39-LIKE DOMAIN-CONTAINING PROTEIN"/>
    <property type="match status" value="1"/>
</dbReference>
<keyword evidence="3" id="KW-1185">Reference proteome</keyword>
<organism evidence="2 3">
    <name type="scientific">Lentibacillus halophilus</name>
    <dbReference type="NCBI Taxonomy" id="295065"/>
    <lineage>
        <taxon>Bacteria</taxon>
        <taxon>Bacillati</taxon>
        <taxon>Bacillota</taxon>
        <taxon>Bacilli</taxon>
        <taxon>Bacillales</taxon>
        <taxon>Bacillaceae</taxon>
        <taxon>Lentibacillus</taxon>
    </lineage>
</organism>
<feature type="domain" description="Peptidase C39-like" evidence="1">
    <location>
        <begin position="12"/>
        <end position="177"/>
    </location>
</feature>
<dbReference type="Gene3D" id="3.90.70.10">
    <property type="entry name" value="Cysteine proteinases"/>
    <property type="match status" value="1"/>
</dbReference>
<evidence type="ECO:0000313" key="3">
    <source>
        <dbReference type="Proteomes" id="UP001501459"/>
    </source>
</evidence>
<dbReference type="Proteomes" id="UP001501459">
    <property type="component" value="Unassembled WGS sequence"/>
</dbReference>
<evidence type="ECO:0000259" key="1">
    <source>
        <dbReference type="Pfam" id="PF13529"/>
    </source>
</evidence>
<dbReference type="Pfam" id="PF13529">
    <property type="entry name" value="Peptidase_C39_2"/>
    <property type="match status" value="1"/>
</dbReference>
<protein>
    <recommendedName>
        <fullName evidence="1">Peptidase C39-like domain-containing protein</fullName>
    </recommendedName>
</protein>
<comment type="caution">
    <text evidence="2">The sequence shown here is derived from an EMBL/GenBank/DDBJ whole genome shotgun (WGS) entry which is preliminary data.</text>
</comment>
<dbReference type="EMBL" id="BAAADM010000030">
    <property type="protein sequence ID" value="GAA0436636.1"/>
    <property type="molecule type" value="Genomic_DNA"/>
</dbReference>
<proteinExistence type="predicted"/>
<name>A0ABN0Z6X3_9BACI</name>
<accession>A0ABN0Z6X3</accession>
<reference evidence="2 3" key="1">
    <citation type="journal article" date="2019" name="Int. J. Syst. Evol. Microbiol.">
        <title>The Global Catalogue of Microorganisms (GCM) 10K type strain sequencing project: providing services to taxonomists for standard genome sequencing and annotation.</title>
        <authorList>
            <consortium name="The Broad Institute Genomics Platform"/>
            <consortium name="The Broad Institute Genome Sequencing Center for Infectious Disease"/>
            <person name="Wu L."/>
            <person name="Ma J."/>
        </authorList>
    </citation>
    <scope>NUCLEOTIDE SEQUENCE [LARGE SCALE GENOMIC DNA]</scope>
    <source>
        <strain evidence="2 3">JCM 12149</strain>
    </source>
</reference>
<dbReference type="RefSeq" id="WP_343751761.1">
    <property type="nucleotide sequence ID" value="NZ_BAAADM010000030.1"/>
</dbReference>
<evidence type="ECO:0000313" key="2">
    <source>
        <dbReference type="EMBL" id="GAA0436636.1"/>
    </source>
</evidence>
<sequence>MTESNSGGHIQGVPAYFQYPELPTGCEATSLAMLLSWGCGRDVSKYDVADALQKGDNVQWTDGEWTGANPDKAFVGDPYTDSNDGSFGVFEGPILEALEWFMPGRGVDWTGASFDALLAVVRSGAPVLAWTTLEQRETFYGLSWTAPDGETIDWYENEHAVVMVGVDGDDVIAHDPHTGKAEHYERTLFERNWRSLGGRAVALDV</sequence>
<dbReference type="InterPro" id="IPR039564">
    <property type="entry name" value="Peptidase_C39-like"/>
</dbReference>